<dbReference type="GO" id="GO:0005829">
    <property type="term" value="C:cytosol"/>
    <property type="evidence" value="ECO:0007669"/>
    <property type="project" value="TreeGrafter"/>
</dbReference>
<evidence type="ECO:0000256" key="7">
    <source>
        <dbReference type="ARBA" id="ARBA00022777"/>
    </source>
</evidence>
<evidence type="ECO:0000259" key="11">
    <source>
        <dbReference type="Pfam" id="PF08543"/>
    </source>
</evidence>
<comment type="function">
    <text evidence="3">Catalyzes the phosphorylation of hydroxymethylpyrimidine phosphate (HMP-P) to HMP-PP, and of HMP to HMP-P.</text>
</comment>
<dbReference type="GO" id="GO:0008902">
    <property type="term" value="F:hydroxymethylpyrimidine kinase activity"/>
    <property type="evidence" value="ECO:0007669"/>
    <property type="project" value="UniProtKB-EC"/>
</dbReference>
<dbReference type="GO" id="GO:0009229">
    <property type="term" value="P:thiamine diphosphate biosynthetic process"/>
    <property type="evidence" value="ECO:0007669"/>
    <property type="project" value="UniProtKB-UniPathway"/>
</dbReference>
<organism evidence="12 13">
    <name type="scientific">Nesterenkonia sandarakina</name>
    <dbReference type="NCBI Taxonomy" id="272918"/>
    <lineage>
        <taxon>Bacteria</taxon>
        <taxon>Bacillati</taxon>
        <taxon>Actinomycetota</taxon>
        <taxon>Actinomycetes</taxon>
        <taxon>Micrococcales</taxon>
        <taxon>Micrococcaceae</taxon>
        <taxon>Nesterenkonia</taxon>
    </lineage>
</organism>
<accession>A0A2T0YIT6</accession>
<dbReference type="Gene3D" id="3.40.1190.20">
    <property type="match status" value="1"/>
</dbReference>
<gene>
    <name evidence="12" type="ORF">BCL67_10931</name>
</gene>
<proteinExistence type="predicted"/>
<keyword evidence="13" id="KW-1185">Reference proteome</keyword>
<keyword evidence="5" id="KW-0808">Transferase</keyword>
<dbReference type="GO" id="GO:0005524">
    <property type="term" value="F:ATP binding"/>
    <property type="evidence" value="ECO:0007669"/>
    <property type="project" value="UniProtKB-KW"/>
</dbReference>
<comment type="catalytic activity">
    <reaction evidence="2">
        <text>4-amino-2-methyl-5-(phosphooxymethyl)pyrimidine + ATP = 4-amino-2-methyl-5-(diphosphooxymethyl)pyrimidine + ADP</text>
        <dbReference type="Rhea" id="RHEA:19893"/>
        <dbReference type="ChEBI" id="CHEBI:30616"/>
        <dbReference type="ChEBI" id="CHEBI:57841"/>
        <dbReference type="ChEBI" id="CHEBI:58354"/>
        <dbReference type="ChEBI" id="CHEBI:456216"/>
        <dbReference type="EC" id="2.7.4.7"/>
    </reaction>
</comment>
<dbReference type="InterPro" id="IPR029056">
    <property type="entry name" value="Ribokinase-like"/>
</dbReference>
<keyword evidence="7 12" id="KW-0418">Kinase</keyword>
<dbReference type="SUPFAM" id="SSF53613">
    <property type="entry name" value="Ribokinase-like"/>
    <property type="match status" value="1"/>
</dbReference>
<protein>
    <submittedName>
        <fullName evidence="12">Hydroxymethylpyrimidine/phosphomethylpyrimidine kinase/hydroxymethylpyrimidine kinase/phosphomethylpyrimidine kinase/thiamine-phosphate diphosphorylase</fullName>
    </submittedName>
</protein>
<dbReference type="UniPathway" id="UPA00060">
    <property type="reaction ID" value="UER00138"/>
</dbReference>
<evidence type="ECO:0000256" key="1">
    <source>
        <dbReference type="ARBA" id="ARBA00000151"/>
    </source>
</evidence>
<comment type="pathway">
    <text evidence="4">Cofactor biosynthesis; thiamine diphosphate biosynthesis; 4-amino-2-methyl-5-diphosphomethylpyrimidine from 5-amino-1-(5-phospho-D-ribosyl)imidazole: step 3/3.</text>
</comment>
<keyword evidence="8" id="KW-0067">ATP-binding</keyword>
<evidence type="ECO:0000256" key="2">
    <source>
        <dbReference type="ARBA" id="ARBA00000565"/>
    </source>
</evidence>
<sequence length="304" mass="31764">MSTTSPRSIPNILSIAGTDPTGGAGIQADLKSFAAHRGYGMCVVTALVAQNTRGVREIHLPPVSFLRAQLDAVSDDVALDAIKIGMLGTEEIITTVAEWVDSLGHGRHGDGEDGDGGDAQDDVDGSGPVLVLDPVMIATSGDRLLDAAAESALIAFLHRADLITPNVPELALLAGAEPASDPTGLISQSRAVADEHQVVVLAKGGHLDDATAQEHVVDTLVYPQRAGVRPAEEQFLSPRIHTQNTHGTGCSVSAALATLAARGHSWSTALPVVKDWMTSALQDSERLDVGQGHGPIQHFAQLWD</sequence>
<dbReference type="GO" id="GO:0008972">
    <property type="term" value="F:phosphomethylpyrimidine kinase activity"/>
    <property type="evidence" value="ECO:0007669"/>
    <property type="project" value="UniProtKB-EC"/>
</dbReference>
<reference evidence="12 13" key="1">
    <citation type="submission" date="2018-03" db="EMBL/GenBank/DDBJ databases">
        <title>Comparative analysis of microorganisms from saline springs in Andes Mountain Range, Colombia.</title>
        <authorList>
            <person name="Rubin E."/>
        </authorList>
    </citation>
    <scope>NUCLEOTIDE SEQUENCE [LARGE SCALE GENOMIC DNA]</scope>
    <source>
        <strain evidence="12 13">CG 35</strain>
    </source>
</reference>
<feature type="region of interest" description="Disordered" evidence="10">
    <location>
        <begin position="104"/>
        <end position="124"/>
    </location>
</feature>
<dbReference type="FunFam" id="3.40.1190.20:FF:000003">
    <property type="entry name" value="Phosphomethylpyrimidine kinase ThiD"/>
    <property type="match status" value="1"/>
</dbReference>
<evidence type="ECO:0000256" key="6">
    <source>
        <dbReference type="ARBA" id="ARBA00022741"/>
    </source>
</evidence>
<keyword evidence="9" id="KW-0784">Thiamine biosynthesis</keyword>
<evidence type="ECO:0000256" key="9">
    <source>
        <dbReference type="ARBA" id="ARBA00022977"/>
    </source>
</evidence>
<evidence type="ECO:0000256" key="10">
    <source>
        <dbReference type="SAM" id="MobiDB-lite"/>
    </source>
</evidence>
<evidence type="ECO:0000256" key="3">
    <source>
        <dbReference type="ARBA" id="ARBA00003848"/>
    </source>
</evidence>
<dbReference type="EMBL" id="PVTY01000009">
    <property type="protein sequence ID" value="PRZ15111.1"/>
    <property type="molecule type" value="Genomic_DNA"/>
</dbReference>
<feature type="domain" description="Pyridoxamine kinase/Phosphomethylpyrimidine kinase" evidence="11">
    <location>
        <begin position="129"/>
        <end position="296"/>
    </location>
</feature>
<dbReference type="AlphaFoldDB" id="A0A2T0YIT6"/>
<evidence type="ECO:0000313" key="13">
    <source>
        <dbReference type="Proteomes" id="UP000238217"/>
    </source>
</evidence>
<dbReference type="OrthoDB" id="34166at2"/>
<name>A0A2T0YIT6_9MICC</name>
<keyword evidence="6" id="KW-0547">Nucleotide-binding</keyword>
<comment type="catalytic activity">
    <reaction evidence="1">
        <text>4-amino-5-hydroxymethyl-2-methylpyrimidine + ATP = 4-amino-2-methyl-5-(phosphooxymethyl)pyrimidine + ADP + H(+)</text>
        <dbReference type="Rhea" id="RHEA:23096"/>
        <dbReference type="ChEBI" id="CHEBI:15378"/>
        <dbReference type="ChEBI" id="CHEBI:16892"/>
        <dbReference type="ChEBI" id="CHEBI:30616"/>
        <dbReference type="ChEBI" id="CHEBI:58354"/>
        <dbReference type="ChEBI" id="CHEBI:456216"/>
        <dbReference type="EC" id="2.7.1.49"/>
    </reaction>
</comment>
<comment type="caution">
    <text evidence="12">The sequence shown here is derived from an EMBL/GenBank/DDBJ whole genome shotgun (WGS) entry which is preliminary data.</text>
</comment>
<dbReference type="InterPro" id="IPR013749">
    <property type="entry name" value="PM/HMP-P_kinase-1"/>
</dbReference>
<dbReference type="InterPro" id="IPR004399">
    <property type="entry name" value="HMP/HMP-P_kinase_dom"/>
</dbReference>
<evidence type="ECO:0000256" key="5">
    <source>
        <dbReference type="ARBA" id="ARBA00022679"/>
    </source>
</evidence>
<dbReference type="Proteomes" id="UP000238217">
    <property type="component" value="Unassembled WGS sequence"/>
</dbReference>
<dbReference type="PANTHER" id="PTHR20858:SF17">
    <property type="entry name" value="HYDROXYMETHYLPYRIMIDINE_PHOSPHOMETHYLPYRIMIDINE KINASE THI20-RELATED"/>
    <property type="match status" value="1"/>
</dbReference>
<dbReference type="Pfam" id="PF08543">
    <property type="entry name" value="Phos_pyr_kin"/>
    <property type="match status" value="2"/>
</dbReference>
<evidence type="ECO:0000256" key="4">
    <source>
        <dbReference type="ARBA" id="ARBA00004769"/>
    </source>
</evidence>
<feature type="compositionally biased region" description="Acidic residues" evidence="10">
    <location>
        <begin position="112"/>
        <end position="124"/>
    </location>
</feature>
<dbReference type="RefSeq" id="WP_106123038.1">
    <property type="nucleotide sequence ID" value="NZ_PVTY01000009.1"/>
</dbReference>
<evidence type="ECO:0000256" key="8">
    <source>
        <dbReference type="ARBA" id="ARBA00022840"/>
    </source>
</evidence>
<dbReference type="CDD" id="cd01169">
    <property type="entry name" value="HMPP_kinase"/>
    <property type="match status" value="1"/>
</dbReference>
<dbReference type="PANTHER" id="PTHR20858">
    <property type="entry name" value="PHOSPHOMETHYLPYRIMIDINE KINASE"/>
    <property type="match status" value="1"/>
</dbReference>
<feature type="domain" description="Pyridoxamine kinase/Phosphomethylpyrimidine kinase" evidence="11">
    <location>
        <begin position="19"/>
        <end position="102"/>
    </location>
</feature>
<evidence type="ECO:0000313" key="12">
    <source>
        <dbReference type="EMBL" id="PRZ15111.1"/>
    </source>
</evidence>
<dbReference type="GO" id="GO:0009228">
    <property type="term" value="P:thiamine biosynthetic process"/>
    <property type="evidence" value="ECO:0007669"/>
    <property type="project" value="UniProtKB-KW"/>
</dbReference>